<evidence type="ECO:0000259" key="5">
    <source>
        <dbReference type="Pfam" id="PF05175"/>
    </source>
</evidence>
<protein>
    <submittedName>
        <fullName evidence="6">S-adenosyl-L-methionine-dependent methyltransferase</fullName>
    </submittedName>
</protein>
<dbReference type="SUPFAM" id="SSF53335">
    <property type="entry name" value="S-adenosyl-L-methionine-dependent methyltransferases"/>
    <property type="match status" value="1"/>
</dbReference>
<sequence length="220" mass="24818">MLPTPILKDLDYDNVYEPSEDSFLLLDCFEDENTFLSQKFGIGSPIITEIGTGSGIVTSFLMKNILPNGFYVATDVNPHACVSSINTIRLNNPDSAKIDVCQMSLTTAILPHTIDILIFNPPYVPAEEVPEIPQQYRDSRWLDLALLGGSDGMEVTWQLLDSLDSIISETGLAYILFCARNKPDLVKLEMEKRMWVVDKIIERKAGWEVLSVLRFMKRKN</sequence>
<dbReference type="STRING" id="590646.G3B9Z6"/>
<reference evidence="6 7" key="1">
    <citation type="journal article" date="2011" name="Proc. Natl. Acad. Sci. U.S.A.">
        <title>Comparative genomics of xylose-fermenting fungi for enhanced biofuel production.</title>
        <authorList>
            <person name="Wohlbach D.J."/>
            <person name="Kuo A."/>
            <person name="Sato T.K."/>
            <person name="Potts K.M."/>
            <person name="Salamov A.A."/>
            <person name="LaButti K.M."/>
            <person name="Sun H."/>
            <person name="Clum A."/>
            <person name="Pangilinan J.L."/>
            <person name="Lindquist E.A."/>
            <person name="Lucas S."/>
            <person name="Lapidus A."/>
            <person name="Jin M."/>
            <person name="Gunawan C."/>
            <person name="Balan V."/>
            <person name="Dale B.E."/>
            <person name="Jeffries T.W."/>
            <person name="Zinkel R."/>
            <person name="Barry K.W."/>
            <person name="Grigoriev I.V."/>
            <person name="Gasch A.P."/>
        </authorList>
    </citation>
    <scope>NUCLEOTIDE SEQUENCE [LARGE SCALE GENOMIC DNA]</scope>
    <source>
        <strain evidence="7">ATCC 10573 / BCRC 21748 / CBS 615 / JCM 9827 / NBRC 10315 / NRRL Y-1498 / VKM Y-70</strain>
    </source>
</reference>
<dbReference type="GO" id="GO:0032259">
    <property type="term" value="P:methylation"/>
    <property type="evidence" value="ECO:0007669"/>
    <property type="project" value="UniProtKB-KW"/>
</dbReference>
<dbReference type="InterPro" id="IPR007848">
    <property type="entry name" value="Small_mtfrase_dom"/>
</dbReference>
<dbReference type="Proteomes" id="UP000000707">
    <property type="component" value="Unassembled WGS sequence"/>
</dbReference>
<dbReference type="KEGG" id="cten:18247600"/>
<dbReference type="GO" id="GO:0008276">
    <property type="term" value="F:protein methyltransferase activity"/>
    <property type="evidence" value="ECO:0007669"/>
    <property type="project" value="TreeGrafter"/>
</dbReference>
<dbReference type="GeneID" id="18247600"/>
<evidence type="ECO:0000256" key="3">
    <source>
        <dbReference type="ARBA" id="ARBA00022679"/>
    </source>
</evidence>
<dbReference type="InterPro" id="IPR002052">
    <property type="entry name" value="DNA_methylase_N6_adenine_CS"/>
</dbReference>
<dbReference type="PROSITE" id="PS00092">
    <property type="entry name" value="N6_MTASE"/>
    <property type="match status" value="1"/>
</dbReference>
<dbReference type="InterPro" id="IPR052190">
    <property type="entry name" value="Euk-Arch_PrmC-MTase"/>
</dbReference>
<dbReference type="InterPro" id="IPR029063">
    <property type="entry name" value="SAM-dependent_MTases_sf"/>
</dbReference>
<dbReference type="GO" id="GO:0035657">
    <property type="term" value="C:eRF1 methyltransferase complex"/>
    <property type="evidence" value="ECO:0007669"/>
    <property type="project" value="TreeGrafter"/>
</dbReference>
<evidence type="ECO:0000256" key="4">
    <source>
        <dbReference type="ARBA" id="ARBA00022691"/>
    </source>
</evidence>
<name>G3B9Z6_CANTC</name>
<keyword evidence="4" id="KW-0949">S-adenosyl-L-methionine</keyword>
<accession>G3B9Z6</accession>
<dbReference type="OrthoDB" id="406152at2759"/>
<dbReference type="EMBL" id="GL996527">
    <property type="protein sequence ID" value="EGV61362.1"/>
    <property type="molecule type" value="Genomic_DNA"/>
</dbReference>
<dbReference type="Pfam" id="PF05175">
    <property type="entry name" value="MTS"/>
    <property type="match status" value="1"/>
</dbReference>
<keyword evidence="3 6" id="KW-0808">Transferase</keyword>
<evidence type="ECO:0000313" key="6">
    <source>
        <dbReference type="EMBL" id="EGV61362.1"/>
    </source>
</evidence>
<evidence type="ECO:0000256" key="1">
    <source>
        <dbReference type="ARBA" id="ARBA00006149"/>
    </source>
</evidence>
<evidence type="ECO:0000256" key="2">
    <source>
        <dbReference type="ARBA" id="ARBA00022603"/>
    </source>
</evidence>
<proteinExistence type="inferred from homology"/>
<gene>
    <name evidence="6" type="ORF">CANTEDRAFT_114826</name>
</gene>
<dbReference type="Gene3D" id="3.40.50.150">
    <property type="entry name" value="Vaccinia Virus protein VP39"/>
    <property type="match status" value="1"/>
</dbReference>
<evidence type="ECO:0000313" key="7">
    <source>
        <dbReference type="Proteomes" id="UP000000707"/>
    </source>
</evidence>
<dbReference type="eggNOG" id="KOG3191">
    <property type="taxonomic scope" value="Eukaryota"/>
</dbReference>
<dbReference type="GO" id="GO:0008757">
    <property type="term" value="F:S-adenosylmethionine-dependent methyltransferase activity"/>
    <property type="evidence" value="ECO:0007669"/>
    <property type="project" value="TreeGrafter"/>
</dbReference>
<dbReference type="GO" id="GO:0003676">
    <property type="term" value="F:nucleic acid binding"/>
    <property type="evidence" value="ECO:0007669"/>
    <property type="project" value="InterPro"/>
</dbReference>
<dbReference type="PANTHER" id="PTHR45875:SF1">
    <property type="entry name" value="METHYLTRANSFERASE N6AMT1"/>
    <property type="match status" value="1"/>
</dbReference>
<dbReference type="AlphaFoldDB" id="G3B9Z6"/>
<feature type="domain" description="Methyltransferase small" evidence="5">
    <location>
        <begin position="47"/>
        <end position="126"/>
    </location>
</feature>
<keyword evidence="2 6" id="KW-0489">Methyltransferase</keyword>
<organism evidence="7">
    <name type="scientific">Candida tenuis (strain ATCC 10573 / BCRC 21748 / CBS 615 / JCM 9827 / NBRC 10315 / NRRL Y-1498 / VKM Y-70)</name>
    <name type="common">Yeast</name>
    <name type="synonym">Yamadazyma tenuis</name>
    <dbReference type="NCBI Taxonomy" id="590646"/>
    <lineage>
        <taxon>Eukaryota</taxon>
        <taxon>Fungi</taxon>
        <taxon>Dikarya</taxon>
        <taxon>Ascomycota</taxon>
        <taxon>Saccharomycotina</taxon>
        <taxon>Pichiomycetes</taxon>
        <taxon>Debaryomycetaceae</taxon>
        <taxon>Yamadazyma</taxon>
    </lineage>
</organism>
<comment type="similarity">
    <text evidence="1">Belongs to the eukaryotic/archaeal PrmC-related family.</text>
</comment>
<dbReference type="PANTHER" id="PTHR45875">
    <property type="entry name" value="METHYLTRANSFERASE N6AMT1"/>
    <property type="match status" value="1"/>
</dbReference>
<keyword evidence="7" id="KW-1185">Reference proteome</keyword>
<dbReference type="HOGENOM" id="CLU_018398_6_0_1"/>